<proteinExistence type="predicted"/>
<gene>
    <name evidence="6" type="ORF">DH2020_022532</name>
</gene>
<dbReference type="InterPro" id="IPR008949">
    <property type="entry name" value="Isoprenoid_synthase_dom_sf"/>
</dbReference>
<evidence type="ECO:0000259" key="5">
    <source>
        <dbReference type="Pfam" id="PF03936"/>
    </source>
</evidence>
<dbReference type="PANTHER" id="PTHR31225:SF9">
    <property type="entry name" value="TERPENE SYNTHASE 10"/>
    <property type="match status" value="1"/>
</dbReference>
<name>A0ABR0WDN0_REHGL</name>
<dbReference type="SUPFAM" id="SSF48576">
    <property type="entry name" value="Terpenoid synthases"/>
    <property type="match status" value="1"/>
</dbReference>
<evidence type="ECO:0000256" key="2">
    <source>
        <dbReference type="ARBA" id="ARBA00022723"/>
    </source>
</evidence>
<dbReference type="Proteomes" id="UP001318860">
    <property type="component" value="Unassembled WGS sequence"/>
</dbReference>
<dbReference type="InterPro" id="IPR008930">
    <property type="entry name" value="Terpenoid_cyclase/PrenylTrfase"/>
</dbReference>
<evidence type="ECO:0000256" key="3">
    <source>
        <dbReference type="ARBA" id="ARBA00022842"/>
    </source>
</evidence>
<dbReference type="InterPro" id="IPR036965">
    <property type="entry name" value="Terpene_synth_N_sf"/>
</dbReference>
<dbReference type="InterPro" id="IPR001906">
    <property type="entry name" value="Terpene_synth_N"/>
</dbReference>
<evidence type="ECO:0000259" key="4">
    <source>
        <dbReference type="Pfam" id="PF01397"/>
    </source>
</evidence>
<evidence type="ECO:0000313" key="7">
    <source>
        <dbReference type="Proteomes" id="UP001318860"/>
    </source>
</evidence>
<keyword evidence="7" id="KW-1185">Reference proteome</keyword>
<comment type="caution">
    <text evidence="6">The sequence shown here is derived from an EMBL/GenBank/DDBJ whole genome shotgun (WGS) entry which is preliminary data.</text>
</comment>
<evidence type="ECO:0000256" key="1">
    <source>
        <dbReference type="ARBA" id="ARBA00001946"/>
    </source>
</evidence>
<evidence type="ECO:0000313" key="6">
    <source>
        <dbReference type="EMBL" id="KAK6145712.1"/>
    </source>
</evidence>
<dbReference type="SUPFAM" id="SSF48239">
    <property type="entry name" value="Terpenoid cyclases/Protein prenyltransferases"/>
    <property type="match status" value="1"/>
</dbReference>
<dbReference type="Pfam" id="PF01397">
    <property type="entry name" value="Terpene_synth"/>
    <property type="match status" value="1"/>
</dbReference>
<comment type="cofactor">
    <cofactor evidence="1">
        <name>Mg(2+)</name>
        <dbReference type="ChEBI" id="CHEBI:18420"/>
    </cofactor>
</comment>
<keyword evidence="2" id="KW-0479">Metal-binding</keyword>
<sequence>MFQVNMMLDDQKMEVVQKLELIDDLQRLGISYHFEDKINQMLNHIYHQDCKNYQTDLFSTVLRFRLLLRQHGFEIYLIVSRTIRVNSSQTLGTTLKDCYSYTKPLSLLVRQALELPLHWRIQRPNARWFMNAYERRPNMNPIVLELAKLDFNIVQATHQQELKHVSRWWEQSSLSEKLPFARDKLVECYLWTIGGLFEPQYRYSRIMATKVNAFITIIDDKFDVYGTLEELQLFNNVIQRWDIEGIDTLPNYMQICFLALNNFIDEMAYHDEMKRGDVPKSIQCYMNEIGADREEARTYIRFLINETWKKMNEEQVADSPFQQEFLRSSVDLGRMAQYMYQYGDGHGMHFPQMKVCISSLLFEPIVLA</sequence>
<keyword evidence="3" id="KW-0460">Magnesium</keyword>
<reference evidence="6 7" key="1">
    <citation type="journal article" date="2021" name="Comput. Struct. Biotechnol. J.">
        <title>De novo genome assembly of the potent medicinal plant Rehmannia glutinosa using nanopore technology.</title>
        <authorList>
            <person name="Ma L."/>
            <person name="Dong C."/>
            <person name="Song C."/>
            <person name="Wang X."/>
            <person name="Zheng X."/>
            <person name="Niu Y."/>
            <person name="Chen S."/>
            <person name="Feng W."/>
        </authorList>
    </citation>
    <scope>NUCLEOTIDE SEQUENCE [LARGE SCALE GENOMIC DNA]</scope>
    <source>
        <strain evidence="6">DH-2019</strain>
    </source>
</reference>
<dbReference type="Gene3D" id="1.50.10.130">
    <property type="entry name" value="Terpene synthase, N-terminal domain"/>
    <property type="match status" value="2"/>
</dbReference>
<organism evidence="6 7">
    <name type="scientific">Rehmannia glutinosa</name>
    <name type="common">Chinese foxglove</name>
    <dbReference type="NCBI Taxonomy" id="99300"/>
    <lineage>
        <taxon>Eukaryota</taxon>
        <taxon>Viridiplantae</taxon>
        <taxon>Streptophyta</taxon>
        <taxon>Embryophyta</taxon>
        <taxon>Tracheophyta</taxon>
        <taxon>Spermatophyta</taxon>
        <taxon>Magnoliopsida</taxon>
        <taxon>eudicotyledons</taxon>
        <taxon>Gunneridae</taxon>
        <taxon>Pentapetalae</taxon>
        <taxon>asterids</taxon>
        <taxon>lamiids</taxon>
        <taxon>Lamiales</taxon>
        <taxon>Orobanchaceae</taxon>
        <taxon>Rehmannieae</taxon>
        <taxon>Rehmannia</taxon>
    </lineage>
</organism>
<protein>
    <submittedName>
        <fullName evidence="6">Uncharacterized protein</fullName>
    </submittedName>
</protein>
<dbReference type="InterPro" id="IPR005630">
    <property type="entry name" value="Terpene_synthase_metal-bd"/>
</dbReference>
<dbReference type="Pfam" id="PF03936">
    <property type="entry name" value="Terpene_synth_C"/>
    <property type="match status" value="1"/>
</dbReference>
<feature type="domain" description="Terpene synthase metal-binding" evidence="5">
    <location>
        <begin position="172"/>
        <end position="269"/>
    </location>
</feature>
<dbReference type="EMBL" id="JABTTQ020000012">
    <property type="protein sequence ID" value="KAK6145712.1"/>
    <property type="molecule type" value="Genomic_DNA"/>
</dbReference>
<dbReference type="PANTHER" id="PTHR31225">
    <property type="entry name" value="OS04G0344100 PROTEIN-RELATED"/>
    <property type="match status" value="1"/>
</dbReference>
<accession>A0ABR0WDN0</accession>
<dbReference type="Gene3D" id="1.10.600.10">
    <property type="entry name" value="Farnesyl Diphosphate Synthase"/>
    <property type="match status" value="2"/>
</dbReference>
<dbReference type="InterPro" id="IPR050148">
    <property type="entry name" value="Terpene_synthase-like"/>
</dbReference>
<feature type="domain" description="Terpene synthase N-terminal" evidence="4">
    <location>
        <begin position="4"/>
        <end position="75"/>
    </location>
</feature>